<dbReference type="Gene3D" id="2.60.40.10">
    <property type="entry name" value="Immunoglobulins"/>
    <property type="match status" value="3"/>
</dbReference>
<keyword evidence="3 11" id="KW-0326">Glycosidase</keyword>
<dbReference type="PANTHER" id="PTHR42732">
    <property type="entry name" value="BETA-GALACTOSIDASE"/>
    <property type="match status" value="1"/>
</dbReference>
<dbReference type="InterPro" id="IPR017853">
    <property type="entry name" value="GH"/>
</dbReference>
<reference evidence="11 12" key="1">
    <citation type="submission" date="2021-03" db="EMBL/GenBank/DDBJ databases">
        <title>Sequencing the genomes of 1000 actinobacteria strains.</title>
        <authorList>
            <person name="Klenk H.-P."/>
        </authorList>
    </citation>
    <scope>NUCLEOTIDE SEQUENCE [LARGE SCALE GENOMIC DNA]</scope>
    <source>
        <strain evidence="11 12">DSM 44580</strain>
    </source>
</reference>
<feature type="domain" description="DUF4982" evidence="9">
    <location>
        <begin position="647"/>
        <end position="743"/>
    </location>
</feature>
<evidence type="ECO:0000256" key="5">
    <source>
        <dbReference type="SAM" id="SignalP"/>
    </source>
</evidence>
<keyword evidence="2 11" id="KW-0378">Hydrolase</keyword>
<evidence type="ECO:0000256" key="4">
    <source>
        <dbReference type="SAM" id="MobiDB-lite"/>
    </source>
</evidence>
<dbReference type="Gene3D" id="2.60.120.260">
    <property type="entry name" value="Galactose-binding domain-like"/>
    <property type="match status" value="2"/>
</dbReference>
<keyword evidence="5" id="KW-0732">Signal</keyword>
<dbReference type="GO" id="GO:0004565">
    <property type="term" value="F:beta-galactosidase activity"/>
    <property type="evidence" value="ECO:0007669"/>
    <property type="project" value="UniProtKB-EC"/>
</dbReference>
<accession>A0ABS5ASQ2</accession>
<feature type="domain" description="Glycoside hydrolase family 2 immunoglobulin-like beta-sandwich" evidence="6">
    <location>
        <begin position="211"/>
        <end position="314"/>
    </location>
</feature>
<dbReference type="Pfam" id="PF00703">
    <property type="entry name" value="Glyco_hydro_2"/>
    <property type="match status" value="1"/>
</dbReference>
<dbReference type="InterPro" id="IPR032311">
    <property type="entry name" value="DUF4982"/>
</dbReference>
<comment type="caution">
    <text evidence="11">The sequence shown here is derived from an EMBL/GenBank/DDBJ whole genome shotgun (WGS) entry which is preliminary data.</text>
</comment>
<dbReference type="InterPro" id="IPR006102">
    <property type="entry name" value="Ig-like_GH2"/>
</dbReference>
<dbReference type="SUPFAM" id="SSF49785">
    <property type="entry name" value="Galactose-binding domain-like"/>
    <property type="match status" value="1"/>
</dbReference>
<keyword evidence="12" id="KW-1185">Reference proteome</keyword>
<feature type="region of interest" description="Disordered" evidence="4">
    <location>
        <begin position="526"/>
        <end position="559"/>
    </location>
</feature>
<dbReference type="Pfam" id="PF18565">
    <property type="entry name" value="Glyco_hydro2_C5"/>
    <property type="match status" value="1"/>
</dbReference>
<dbReference type="Proteomes" id="UP001519363">
    <property type="component" value="Unassembled WGS sequence"/>
</dbReference>
<dbReference type="Pfam" id="PF02837">
    <property type="entry name" value="Glyco_hydro_2_N"/>
    <property type="match status" value="1"/>
</dbReference>
<protein>
    <submittedName>
        <fullName evidence="11">Beta-galactosidase</fullName>
        <ecNumber evidence="11">3.2.1.23</ecNumber>
    </submittedName>
</protein>
<evidence type="ECO:0000259" key="6">
    <source>
        <dbReference type="Pfam" id="PF00703"/>
    </source>
</evidence>
<sequence>MLFRQRAHRWLGLLAGCLLATGALTAPAGARAEAAEGVQDTGRSVGFTDGWRFALVNTTGADAAQPDPRSPLWRDVRLPHDWSIGLNPVQGAHTTSGTAFLPGGLGWYRKTFRLPKAMAGKKLSLEFDGVYMDSEVHLNGVLLGHHPYGYTGFAYDISRHAHTDGTPDVLTVKVRNQVPSSRWFSGSGIYRDVRLVVTGPVHTTRHGVTVTTPELARTLGSGYATVRVQTAAVSEHDPAQAEVVSTVRDPAGRVVGTGSARAELGAQPRTATAEVRVERPELWSVERPNLYTVDTEIRVGGQLVDRVRTRTGIRHFEFHPDHGFSLNGVETKLQGVNLHHDLGALGSAVNADAVLRQLRIMKSMGVNAVRTSHNPPAPEFVRACEELGLLLQIEAFDTWRTPKTPHDYGRFFDAHSSADIREMVHAAKNSPSVVMWSIGNEIHDTTLPIGVPIARRLIADVRAVDPTRPIVMGSDKYRRLPAAGSPQDEILKLLDGVGLNYNTAASIDELHARYPSKFLFESESSSSTSTRGYYQDPEQLNTGENHSPGRRNTSSHDNNLETWTYSGEYGLKKDRDRRWFAGQFLWTGIDYLGEPTPYDVFPVKSSFFGAVDTAGFPKDFYHLFRSQWSSEPMVHLLPVNWTDHRPGAPVSVWAYSNADTVELFLNGRSLGERKFDTKTTTHGTRYLETTEASGDDKTVTTGRFPGSYTSPNGSAGKLHLTWQVPFQPGTLTAVAKRGGVEVARDELATAGAPHAIRLTPDRRHTPADGDSLTFVTAEVVDRTGVVVPGADTALSFQVEGGTLAGLDNGRQESAENYQSRTRTAFHGKALAIVRAGTNSRTLRLTATAPGLRPGTATIQTTGARPGPAAPEPAAPEPTAPEPTAPEPTASAELAPAAAPLADASYSGARDTIPAMMLDGNPATAWSNSYRKRATALLPEVSRAHAAAWVSVSGLGDGPIGSVQATFTADAGHALPASVQVASWDGRAFVPVRNQQITWATQSGQPTRITFDRVRTDRIRLELTSRAPGTGHGFLRIAELTTGR</sequence>
<dbReference type="InterPro" id="IPR036156">
    <property type="entry name" value="Beta-gal/glucu_dom_sf"/>
</dbReference>
<name>A0ABS5ASQ2_9PSEU</name>
<evidence type="ECO:0000313" key="12">
    <source>
        <dbReference type="Proteomes" id="UP001519363"/>
    </source>
</evidence>
<feature type="compositionally biased region" description="Pro residues" evidence="4">
    <location>
        <begin position="867"/>
        <end position="885"/>
    </location>
</feature>
<feature type="domain" description="Glycoside hydrolase family 2 catalytic" evidence="7">
    <location>
        <begin position="322"/>
        <end position="475"/>
    </location>
</feature>
<organism evidence="11 12">
    <name type="scientific">Crossiella equi</name>
    <dbReference type="NCBI Taxonomy" id="130796"/>
    <lineage>
        <taxon>Bacteria</taxon>
        <taxon>Bacillati</taxon>
        <taxon>Actinomycetota</taxon>
        <taxon>Actinomycetes</taxon>
        <taxon>Pseudonocardiales</taxon>
        <taxon>Pseudonocardiaceae</taxon>
        <taxon>Crossiella</taxon>
    </lineage>
</organism>
<dbReference type="Pfam" id="PF16355">
    <property type="entry name" value="DUF4982"/>
    <property type="match status" value="1"/>
</dbReference>
<dbReference type="RefSeq" id="WP_086788327.1">
    <property type="nucleotide sequence ID" value="NZ_JAGIOO010000001.1"/>
</dbReference>
<evidence type="ECO:0000259" key="7">
    <source>
        <dbReference type="Pfam" id="PF02836"/>
    </source>
</evidence>
<dbReference type="EC" id="3.2.1.23" evidence="11"/>
<feature type="region of interest" description="Disordered" evidence="4">
    <location>
        <begin position="847"/>
        <end position="890"/>
    </location>
</feature>
<dbReference type="SUPFAM" id="SSF49303">
    <property type="entry name" value="beta-Galactosidase/glucuronidase domain"/>
    <property type="match status" value="1"/>
</dbReference>
<dbReference type="InterPro" id="IPR013783">
    <property type="entry name" value="Ig-like_fold"/>
</dbReference>
<dbReference type="PRINTS" id="PR00132">
    <property type="entry name" value="GLHYDRLASE2"/>
</dbReference>
<dbReference type="InterPro" id="IPR040605">
    <property type="entry name" value="Glyco_hydro2_dom5"/>
</dbReference>
<dbReference type="InterPro" id="IPR006103">
    <property type="entry name" value="Glyco_hydro_2_cat"/>
</dbReference>
<dbReference type="Pfam" id="PF02836">
    <property type="entry name" value="Glyco_hydro_2_C"/>
    <property type="match status" value="1"/>
</dbReference>
<proteinExistence type="inferred from homology"/>
<dbReference type="SUPFAM" id="SSF51445">
    <property type="entry name" value="(Trans)glycosidases"/>
    <property type="match status" value="1"/>
</dbReference>
<evidence type="ECO:0000259" key="8">
    <source>
        <dbReference type="Pfam" id="PF02837"/>
    </source>
</evidence>
<feature type="domain" description="Glycoside hydrolase family 2" evidence="10">
    <location>
        <begin position="756"/>
        <end position="856"/>
    </location>
</feature>
<comment type="similarity">
    <text evidence="1">Belongs to the glycosyl hydrolase 2 family.</text>
</comment>
<feature type="chain" id="PRO_5045284880" evidence="5">
    <location>
        <begin position="29"/>
        <end position="1043"/>
    </location>
</feature>
<dbReference type="InterPro" id="IPR051913">
    <property type="entry name" value="GH2_Domain-Containing"/>
</dbReference>
<feature type="domain" description="Glycosyl hydrolases family 2 sugar binding" evidence="8">
    <location>
        <begin position="104"/>
        <end position="196"/>
    </location>
</feature>
<dbReference type="InterPro" id="IPR008979">
    <property type="entry name" value="Galactose-bd-like_sf"/>
</dbReference>
<dbReference type="EMBL" id="JAGIOO010000001">
    <property type="protein sequence ID" value="MBP2479593.1"/>
    <property type="molecule type" value="Genomic_DNA"/>
</dbReference>
<dbReference type="InterPro" id="IPR006101">
    <property type="entry name" value="Glyco_hydro_2"/>
</dbReference>
<evidence type="ECO:0000259" key="10">
    <source>
        <dbReference type="Pfam" id="PF18565"/>
    </source>
</evidence>
<dbReference type="Gene3D" id="3.20.20.80">
    <property type="entry name" value="Glycosidases"/>
    <property type="match status" value="1"/>
</dbReference>
<dbReference type="PANTHER" id="PTHR42732:SF1">
    <property type="entry name" value="BETA-MANNOSIDASE"/>
    <property type="match status" value="1"/>
</dbReference>
<dbReference type="InterPro" id="IPR006104">
    <property type="entry name" value="Glyco_hydro_2_N"/>
</dbReference>
<evidence type="ECO:0000256" key="1">
    <source>
        <dbReference type="ARBA" id="ARBA00007401"/>
    </source>
</evidence>
<feature type="compositionally biased region" description="Polar residues" evidence="4">
    <location>
        <begin position="538"/>
        <end position="559"/>
    </location>
</feature>
<evidence type="ECO:0000313" key="11">
    <source>
        <dbReference type="EMBL" id="MBP2479593.1"/>
    </source>
</evidence>
<gene>
    <name evidence="11" type="ORF">JOF53_008465</name>
</gene>
<evidence type="ECO:0000256" key="3">
    <source>
        <dbReference type="ARBA" id="ARBA00023295"/>
    </source>
</evidence>
<evidence type="ECO:0000259" key="9">
    <source>
        <dbReference type="Pfam" id="PF16355"/>
    </source>
</evidence>
<evidence type="ECO:0000256" key="2">
    <source>
        <dbReference type="ARBA" id="ARBA00022801"/>
    </source>
</evidence>
<feature type="signal peptide" evidence="5">
    <location>
        <begin position="1"/>
        <end position="28"/>
    </location>
</feature>